<dbReference type="InterPro" id="IPR050553">
    <property type="entry name" value="Thioredoxin_ResA/DsbE_sf"/>
</dbReference>
<dbReference type="Pfam" id="PF00578">
    <property type="entry name" value="AhpC-TSA"/>
    <property type="match status" value="1"/>
</dbReference>
<evidence type="ECO:0000256" key="4">
    <source>
        <dbReference type="ARBA" id="ARBA00023284"/>
    </source>
</evidence>
<gene>
    <name evidence="6" type="ORF">RLT85_10900</name>
</gene>
<evidence type="ECO:0000256" key="2">
    <source>
        <dbReference type="ARBA" id="ARBA00022748"/>
    </source>
</evidence>
<protein>
    <submittedName>
        <fullName evidence="6">TlpA disulfide reductase family protein</fullName>
    </submittedName>
</protein>
<evidence type="ECO:0000256" key="1">
    <source>
        <dbReference type="ARBA" id="ARBA00004196"/>
    </source>
</evidence>
<dbReference type="PROSITE" id="PS51352">
    <property type="entry name" value="THIOREDOXIN_2"/>
    <property type="match status" value="1"/>
</dbReference>
<comment type="caution">
    <text evidence="6">The sequence shown here is derived from an EMBL/GenBank/DDBJ whole genome shotgun (WGS) entry which is preliminary data.</text>
</comment>
<dbReference type="Pfam" id="PF14289">
    <property type="entry name" value="DUF4369"/>
    <property type="match status" value="1"/>
</dbReference>
<organism evidence="6 7">
    <name type="scientific">Mesonia ostreae</name>
    <dbReference type="NCBI Taxonomy" id="861110"/>
    <lineage>
        <taxon>Bacteria</taxon>
        <taxon>Pseudomonadati</taxon>
        <taxon>Bacteroidota</taxon>
        <taxon>Flavobacteriia</taxon>
        <taxon>Flavobacteriales</taxon>
        <taxon>Flavobacteriaceae</taxon>
        <taxon>Mesonia</taxon>
    </lineage>
</organism>
<dbReference type="InterPro" id="IPR000866">
    <property type="entry name" value="AhpC/TSA"/>
</dbReference>
<dbReference type="EMBL" id="JAVRBG010000010">
    <property type="protein sequence ID" value="MDT0295143.1"/>
    <property type="molecule type" value="Genomic_DNA"/>
</dbReference>
<evidence type="ECO:0000256" key="3">
    <source>
        <dbReference type="ARBA" id="ARBA00023157"/>
    </source>
</evidence>
<dbReference type="Proteomes" id="UP001182991">
    <property type="component" value="Unassembled WGS sequence"/>
</dbReference>
<dbReference type="InterPro" id="IPR025380">
    <property type="entry name" value="DUF4369"/>
</dbReference>
<dbReference type="RefSeq" id="WP_311402075.1">
    <property type="nucleotide sequence ID" value="NZ_JAVRBG010000010.1"/>
</dbReference>
<evidence type="ECO:0000313" key="7">
    <source>
        <dbReference type="Proteomes" id="UP001182991"/>
    </source>
</evidence>
<keyword evidence="4" id="KW-0676">Redox-active center</keyword>
<dbReference type="SUPFAM" id="SSF52833">
    <property type="entry name" value="Thioredoxin-like"/>
    <property type="match status" value="1"/>
</dbReference>
<keyword evidence="2" id="KW-0201">Cytochrome c-type biogenesis</keyword>
<sequence length="372" mass="41825">MKKFFVLFLALTALVACENDSKKESGLTAKIDAEDGTTVYYSAMSDQGSPKAIDTVVVKNGEISLELPEVNYQTLSILTLDGNARGNVLFINENKKVEGTIYKDSLQKSHLKGGENQELLYKYLTFIGEQGKKVNELGMQSRDPKVKNDPEMLKSLRDRRAVLTKDENEFREDLIKNNPNSLVSILVLSDMIGMNMNPNADKKALFDSLSEEAKNSPSGKKIEKYLAANQDINIGSKAPSFSAKTPEGNELSLEESLGKITIIDFWASWCKPCRIENPNVVKLYNKYHEKGLNIIGVSLDKKTQKDKWLKAIEDDKLAWQHVSNLEYWNEPIAKLYNVRSIPATFILDEDGNIIAKNLRGKRLEDKIAELLD</sequence>
<dbReference type="PANTHER" id="PTHR42852:SF6">
    <property type="entry name" value="THIOL:DISULFIDE INTERCHANGE PROTEIN DSBE"/>
    <property type="match status" value="1"/>
</dbReference>
<evidence type="ECO:0000313" key="6">
    <source>
        <dbReference type="EMBL" id="MDT0295143.1"/>
    </source>
</evidence>
<evidence type="ECO:0000259" key="5">
    <source>
        <dbReference type="PROSITE" id="PS51352"/>
    </source>
</evidence>
<dbReference type="Gene3D" id="3.40.30.10">
    <property type="entry name" value="Glutaredoxin"/>
    <property type="match status" value="1"/>
</dbReference>
<name>A0ABU2KK88_9FLAO</name>
<accession>A0ABU2KK88</accession>
<dbReference type="InterPro" id="IPR013766">
    <property type="entry name" value="Thioredoxin_domain"/>
</dbReference>
<feature type="domain" description="Thioredoxin" evidence="5">
    <location>
        <begin position="232"/>
        <end position="372"/>
    </location>
</feature>
<dbReference type="PROSITE" id="PS51257">
    <property type="entry name" value="PROKAR_LIPOPROTEIN"/>
    <property type="match status" value="1"/>
</dbReference>
<keyword evidence="3" id="KW-1015">Disulfide bond</keyword>
<proteinExistence type="predicted"/>
<reference evidence="7" key="1">
    <citation type="submission" date="2023-07" db="EMBL/GenBank/DDBJ databases">
        <title>Isolating and identifying novel microbial strains from the Mariana Trench.</title>
        <authorList>
            <person name="Fu H."/>
        </authorList>
    </citation>
    <scope>NUCLEOTIDE SEQUENCE [LARGE SCALE GENOMIC DNA]</scope>
    <source>
        <strain evidence="7">T-y2</strain>
    </source>
</reference>
<comment type="subcellular location">
    <subcellularLocation>
        <location evidence="1">Cell envelope</location>
    </subcellularLocation>
</comment>
<dbReference type="CDD" id="cd02966">
    <property type="entry name" value="TlpA_like_family"/>
    <property type="match status" value="1"/>
</dbReference>
<keyword evidence="7" id="KW-1185">Reference proteome</keyword>
<dbReference type="PANTHER" id="PTHR42852">
    <property type="entry name" value="THIOL:DISULFIDE INTERCHANGE PROTEIN DSBE"/>
    <property type="match status" value="1"/>
</dbReference>
<dbReference type="InterPro" id="IPR036249">
    <property type="entry name" value="Thioredoxin-like_sf"/>
</dbReference>